<accession>L8FYB3</accession>
<reference evidence="4" key="1">
    <citation type="submission" date="2010-09" db="EMBL/GenBank/DDBJ databases">
        <title>The genome sequence of Geomyces destructans 20631-21.</title>
        <authorList>
            <consortium name="The Broad Institute Genome Sequencing Platform"/>
            <person name="Cuomo C.A."/>
            <person name="Blehert D.S."/>
            <person name="Lorch J.M."/>
            <person name="Young S.K."/>
            <person name="Zeng Q."/>
            <person name="Gargeya S."/>
            <person name="Fitzgerald M."/>
            <person name="Haas B."/>
            <person name="Abouelleil A."/>
            <person name="Alvarado L."/>
            <person name="Arachchi H.M."/>
            <person name="Berlin A."/>
            <person name="Brown A."/>
            <person name="Chapman S.B."/>
            <person name="Chen Z."/>
            <person name="Dunbar C."/>
            <person name="Freedman E."/>
            <person name="Gearin G."/>
            <person name="Gellesch M."/>
            <person name="Goldberg J."/>
            <person name="Griggs A."/>
            <person name="Gujja S."/>
            <person name="Heiman D."/>
            <person name="Howarth C."/>
            <person name="Larson L."/>
            <person name="Lui A."/>
            <person name="MacDonald P.J.P."/>
            <person name="Montmayeur A."/>
            <person name="Murphy C."/>
            <person name="Neiman D."/>
            <person name="Pearson M."/>
            <person name="Priest M."/>
            <person name="Roberts A."/>
            <person name="Saif S."/>
            <person name="Shea T."/>
            <person name="Shenoy N."/>
            <person name="Sisk P."/>
            <person name="Stolte C."/>
            <person name="Sykes S."/>
            <person name="Wortman J."/>
            <person name="Nusbaum C."/>
            <person name="Birren B."/>
        </authorList>
    </citation>
    <scope>NUCLEOTIDE SEQUENCE [LARGE SCALE GENOMIC DNA]</scope>
    <source>
        <strain evidence="4">ATCC MYA-4855 / 20631-21</strain>
    </source>
</reference>
<dbReference type="GO" id="GO:0003676">
    <property type="term" value="F:nucleic acid binding"/>
    <property type="evidence" value="ECO:0007669"/>
    <property type="project" value="InterPro"/>
</dbReference>
<keyword evidence="4" id="KW-1185">Reference proteome</keyword>
<proteinExistence type="predicted"/>
<keyword evidence="1" id="KW-0862">Zinc</keyword>
<evidence type="ECO:0000313" key="4">
    <source>
        <dbReference type="Proteomes" id="UP000011064"/>
    </source>
</evidence>
<protein>
    <recommendedName>
        <fullName evidence="2">CCHC-type domain-containing protein</fullName>
    </recommendedName>
</protein>
<dbReference type="InterPro" id="IPR005162">
    <property type="entry name" value="Retrotrans_gag_dom"/>
</dbReference>
<dbReference type="VEuPathDB" id="FungiDB:GMDG_07635"/>
<evidence type="ECO:0000259" key="2">
    <source>
        <dbReference type="PROSITE" id="PS50158"/>
    </source>
</evidence>
<keyword evidence="1" id="KW-0479">Metal-binding</keyword>
<organism evidence="3 4">
    <name type="scientific">Pseudogymnoascus destructans (strain ATCC MYA-4855 / 20631-21)</name>
    <name type="common">Bat white-nose syndrome fungus</name>
    <name type="synonym">Geomyces destructans</name>
    <dbReference type="NCBI Taxonomy" id="658429"/>
    <lineage>
        <taxon>Eukaryota</taxon>
        <taxon>Fungi</taxon>
        <taxon>Dikarya</taxon>
        <taxon>Ascomycota</taxon>
        <taxon>Pezizomycotina</taxon>
        <taxon>Leotiomycetes</taxon>
        <taxon>Thelebolales</taxon>
        <taxon>Thelebolaceae</taxon>
        <taxon>Pseudogymnoascus</taxon>
    </lineage>
</organism>
<dbReference type="EMBL" id="GL573410">
    <property type="protein sequence ID" value="ELR05862.1"/>
    <property type="molecule type" value="Genomic_DNA"/>
</dbReference>
<dbReference type="InParanoid" id="L8FYB3"/>
<dbReference type="OrthoDB" id="3442233at2759"/>
<evidence type="ECO:0000256" key="1">
    <source>
        <dbReference type="PROSITE-ProRule" id="PRU00047"/>
    </source>
</evidence>
<dbReference type="SUPFAM" id="SSF57756">
    <property type="entry name" value="Retrovirus zinc finger-like domains"/>
    <property type="match status" value="1"/>
</dbReference>
<dbReference type="HOGENOM" id="CLU_1390781_0_0_1"/>
<gene>
    <name evidence="3" type="ORF">GMDG_07635</name>
</gene>
<dbReference type="InterPro" id="IPR001878">
    <property type="entry name" value="Znf_CCHC"/>
</dbReference>
<dbReference type="Pfam" id="PF03732">
    <property type="entry name" value="Retrotrans_gag"/>
    <property type="match status" value="1"/>
</dbReference>
<dbReference type="STRING" id="658429.L8FYB3"/>
<dbReference type="Gene3D" id="4.10.60.10">
    <property type="entry name" value="Zinc finger, CCHC-type"/>
    <property type="match status" value="1"/>
</dbReference>
<dbReference type="PROSITE" id="PS50158">
    <property type="entry name" value="ZF_CCHC"/>
    <property type="match status" value="1"/>
</dbReference>
<dbReference type="InterPro" id="IPR036875">
    <property type="entry name" value="Znf_CCHC_sf"/>
</dbReference>
<name>L8FYB3_PSED2</name>
<dbReference type="AlphaFoldDB" id="L8FYB3"/>
<keyword evidence="1" id="KW-0863">Zinc-finger</keyword>
<feature type="domain" description="CCHC-type" evidence="2">
    <location>
        <begin position="157"/>
        <end position="173"/>
    </location>
</feature>
<dbReference type="GO" id="GO:0008270">
    <property type="term" value="F:zinc ion binding"/>
    <property type="evidence" value="ECO:0007669"/>
    <property type="project" value="UniProtKB-KW"/>
</dbReference>
<evidence type="ECO:0000313" key="3">
    <source>
        <dbReference type="EMBL" id="ELR05862.1"/>
    </source>
</evidence>
<dbReference type="Proteomes" id="UP000011064">
    <property type="component" value="Unassembled WGS sequence"/>
</dbReference>
<sequence length="196" mass="22862">MLQSAEEILQLLEKVFSDPDRRHTTQTEYRKLYQGKNTFTTFWAEFQRLTAELDYSEETLLDNVRFKINQSLQKALVAEVGTTTLHEFAKKCMLVDQNLQRIQEKEKRMKPQLFAYQKQSGQSPTANTAVEIVALQKKLYRPPHQDPEKESLMKLGKCFHCHGSGHRTRDCPQKQKVRVNEISTTEEHAQYESGNE</sequence>